<accession>A0A0R1UFB7</accession>
<evidence type="ECO:0000313" key="2">
    <source>
        <dbReference type="EMBL" id="KRL89234.1"/>
    </source>
</evidence>
<proteinExistence type="predicted"/>
<evidence type="ECO:0000256" key="1">
    <source>
        <dbReference type="ARBA" id="ARBA00022801"/>
    </source>
</evidence>
<dbReference type="GO" id="GO:0047429">
    <property type="term" value="F:nucleoside triphosphate diphosphatase activity"/>
    <property type="evidence" value="ECO:0007669"/>
    <property type="project" value="InterPro"/>
</dbReference>
<dbReference type="Proteomes" id="UP000050816">
    <property type="component" value="Unassembled WGS sequence"/>
</dbReference>
<evidence type="ECO:0000313" key="3">
    <source>
        <dbReference type="Proteomes" id="UP000050816"/>
    </source>
</evidence>
<dbReference type="Gene3D" id="3.90.950.10">
    <property type="match status" value="1"/>
</dbReference>
<dbReference type="EMBL" id="AZFK01000052">
    <property type="protein sequence ID" value="KRL89234.1"/>
    <property type="molecule type" value="Genomic_DNA"/>
</dbReference>
<dbReference type="PATRIC" id="fig|1423760.3.peg.1944"/>
<reference evidence="2 3" key="1">
    <citation type="journal article" date="2015" name="Genome Announc.">
        <title>Expanding the biotechnology potential of lactobacilli through comparative genomics of 213 strains and associated genera.</title>
        <authorList>
            <person name="Sun Z."/>
            <person name="Harris H.M."/>
            <person name="McCann A."/>
            <person name="Guo C."/>
            <person name="Argimon S."/>
            <person name="Zhang W."/>
            <person name="Yang X."/>
            <person name="Jeffery I.B."/>
            <person name="Cooney J.C."/>
            <person name="Kagawa T.F."/>
            <person name="Liu W."/>
            <person name="Song Y."/>
            <person name="Salvetti E."/>
            <person name="Wrobel A."/>
            <person name="Rasinkangas P."/>
            <person name="Parkhill J."/>
            <person name="Rea M.C."/>
            <person name="O'Sullivan O."/>
            <person name="Ritari J."/>
            <person name="Douillard F.P."/>
            <person name="Paul Ross R."/>
            <person name="Yang R."/>
            <person name="Briner A.E."/>
            <person name="Felis G.E."/>
            <person name="de Vos W.M."/>
            <person name="Barrangou R."/>
            <person name="Klaenhammer T.R."/>
            <person name="Caufield P.W."/>
            <person name="Cui Y."/>
            <person name="Zhang H."/>
            <person name="O'Toole P.W."/>
        </authorList>
    </citation>
    <scope>NUCLEOTIDE SEQUENCE [LARGE SCALE GENOMIC DNA]</scope>
    <source>
        <strain evidence="2 3">DSM 15946</strain>
    </source>
</reference>
<keyword evidence="1" id="KW-0378">Hydrolase</keyword>
<protein>
    <submittedName>
        <fullName evidence="2">Nucleoside-triphosphatase</fullName>
    </submittedName>
</protein>
<dbReference type="AlphaFoldDB" id="A0A0R1UFB7"/>
<dbReference type="GO" id="GO:0009143">
    <property type="term" value="P:nucleoside triphosphate catabolic process"/>
    <property type="evidence" value="ECO:0007669"/>
    <property type="project" value="InterPro"/>
</dbReference>
<dbReference type="InterPro" id="IPR029001">
    <property type="entry name" value="ITPase-like_fam"/>
</dbReference>
<dbReference type="GeneID" id="82933498"/>
<gene>
    <name evidence="2" type="ORF">FC43_GL001856</name>
</gene>
<dbReference type="InterPro" id="IPR002637">
    <property type="entry name" value="RdgB/HAM1"/>
</dbReference>
<comment type="caution">
    <text evidence="2">The sequence shown here is derived from an EMBL/GenBank/DDBJ whole genome shotgun (WGS) entry which is preliminary data.</text>
</comment>
<dbReference type="RefSeq" id="WP_019205731.1">
    <property type="nucleotide sequence ID" value="NZ_AZFK01000052.1"/>
</dbReference>
<organism evidence="2 3">
    <name type="scientific">Limosilactobacillus ingluviei DSM 15946</name>
    <dbReference type="NCBI Taxonomy" id="1423760"/>
    <lineage>
        <taxon>Bacteria</taxon>
        <taxon>Bacillati</taxon>
        <taxon>Bacillota</taxon>
        <taxon>Bacilli</taxon>
        <taxon>Lactobacillales</taxon>
        <taxon>Lactobacillaceae</taxon>
        <taxon>Limosilactobacillus</taxon>
    </lineage>
</organism>
<sequence>MPQLNFILATNNDFKISELTRELAFFGATGQGYQAVLGRRVAFPPEGTTSYAANATQKAQFISQLLPDALVIADDSGIELAHRPGELGVQTARELHAKFGTPAVNQALIERAVDPDRGFTMQTVIALARGGELMALYHGQLTGQIARTPWPTGHGLDQILIPAGLTRPLAALPLPEFVKYDHRSQAVAALVKGMTQDEA</sequence>
<dbReference type="SUPFAM" id="SSF52972">
    <property type="entry name" value="ITPase-like"/>
    <property type="match status" value="1"/>
</dbReference>
<dbReference type="Pfam" id="PF01725">
    <property type="entry name" value="Ham1p_like"/>
    <property type="match status" value="1"/>
</dbReference>
<name>A0A0R1UFB7_9LACO</name>